<dbReference type="RefSeq" id="WP_379026445.1">
    <property type="nucleotide sequence ID" value="NZ_JBHRTA010000062.1"/>
</dbReference>
<keyword evidence="3" id="KW-1185">Reference proteome</keyword>
<dbReference type="EMBL" id="JBHRTA010000062">
    <property type="protein sequence ID" value="MFC3200146.1"/>
    <property type="molecule type" value="Genomic_DNA"/>
</dbReference>
<gene>
    <name evidence="2" type="ORF">ACFOET_21170</name>
</gene>
<protein>
    <submittedName>
        <fullName evidence="2">Uncharacterized protein</fullName>
    </submittedName>
</protein>
<evidence type="ECO:0000256" key="1">
    <source>
        <dbReference type="SAM" id="Phobius"/>
    </source>
</evidence>
<feature type="transmembrane region" description="Helical" evidence="1">
    <location>
        <begin position="55"/>
        <end position="74"/>
    </location>
</feature>
<comment type="caution">
    <text evidence="2">The sequence shown here is derived from an EMBL/GenBank/DDBJ whole genome shotgun (WGS) entry which is preliminary data.</text>
</comment>
<reference evidence="3" key="1">
    <citation type="journal article" date="2019" name="Int. J. Syst. Evol. Microbiol.">
        <title>The Global Catalogue of Microorganisms (GCM) 10K type strain sequencing project: providing services to taxonomists for standard genome sequencing and annotation.</title>
        <authorList>
            <consortium name="The Broad Institute Genomics Platform"/>
            <consortium name="The Broad Institute Genome Sequencing Center for Infectious Disease"/>
            <person name="Wu L."/>
            <person name="Ma J."/>
        </authorList>
    </citation>
    <scope>NUCLEOTIDE SEQUENCE [LARGE SCALE GENOMIC DNA]</scope>
    <source>
        <strain evidence="3">KCTC 52416</strain>
    </source>
</reference>
<accession>A0ABV7JQ66</accession>
<evidence type="ECO:0000313" key="2">
    <source>
        <dbReference type="EMBL" id="MFC3200146.1"/>
    </source>
</evidence>
<dbReference type="Proteomes" id="UP001595526">
    <property type="component" value="Unassembled WGS sequence"/>
</dbReference>
<organism evidence="2 3">
    <name type="scientific">Parapedobacter deserti</name>
    <dbReference type="NCBI Taxonomy" id="1912957"/>
    <lineage>
        <taxon>Bacteria</taxon>
        <taxon>Pseudomonadati</taxon>
        <taxon>Bacteroidota</taxon>
        <taxon>Sphingobacteriia</taxon>
        <taxon>Sphingobacteriales</taxon>
        <taxon>Sphingobacteriaceae</taxon>
        <taxon>Parapedobacter</taxon>
    </lineage>
</organism>
<name>A0ABV7JQ66_9SPHI</name>
<keyword evidence="1" id="KW-0812">Transmembrane</keyword>
<proteinExistence type="predicted"/>
<keyword evidence="1" id="KW-1133">Transmembrane helix</keyword>
<keyword evidence="1" id="KW-0472">Membrane</keyword>
<sequence length="273" mass="30272">MNPMENEAFDRELQKKFNDFKPEISAGLWDKIATQLDARDKRNLAPMKGGRRFPAWWTTVAASILIVCGITYWYNRPVKVTYLHGRAAVEGESTAPSPVDLPIQDAAPAAEPLDIERLKRVFAKKDRKTDGNAPLRPTTAETAEQSIEVKTSGLLAANNEPAPPVKLVKTAEAEAARLPEQQVLPEKLPLLEETLVNVPDIQPLVAVEGEEETMLASATQIKQPFGVSIILNYVVGAVDQREEKLITFSNDDEGSLKLDFNFNIAKTKKRKVK</sequence>
<evidence type="ECO:0000313" key="3">
    <source>
        <dbReference type="Proteomes" id="UP001595526"/>
    </source>
</evidence>